<organism evidence="1 2">
    <name type="scientific">Plantactinospora veratri</name>
    <dbReference type="NCBI Taxonomy" id="1436122"/>
    <lineage>
        <taxon>Bacteria</taxon>
        <taxon>Bacillati</taxon>
        <taxon>Actinomycetota</taxon>
        <taxon>Actinomycetes</taxon>
        <taxon>Micromonosporales</taxon>
        <taxon>Micromonosporaceae</taxon>
        <taxon>Plantactinospora</taxon>
    </lineage>
</organism>
<protein>
    <submittedName>
        <fullName evidence="1">DUF899 family protein</fullName>
    </submittedName>
</protein>
<sequence length="144" mass="16017">MSGVQVASRQDWLVARKRLLASEEEAARRLAEVGAQRRALPAVKLEKEYVFDGPEGKVELLDLFAGRRQLIVYHFMFDPAWEQGCKFCSYLVDNIGDLSHMYARDTTLVLVSRAPPVALVAVGLAAFTACQTAGRLVGDRLHVR</sequence>
<gene>
    <name evidence="1" type="ORF">V1634_09265</name>
</gene>
<proteinExistence type="predicted"/>
<dbReference type="InterPro" id="IPR010296">
    <property type="entry name" value="DUF899_thioredox"/>
</dbReference>
<evidence type="ECO:0000313" key="2">
    <source>
        <dbReference type="Proteomes" id="UP001339911"/>
    </source>
</evidence>
<reference evidence="1 2" key="1">
    <citation type="submission" date="2024-01" db="EMBL/GenBank/DDBJ databases">
        <title>Genome insights into Plantactinospora veratri sp. nov.</title>
        <authorList>
            <person name="Wang L."/>
        </authorList>
    </citation>
    <scope>NUCLEOTIDE SEQUENCE [LARGE SCALE GENOMIC DNA]</scope>
    <source>
        <strain evidence="1 2">NEAU-FHS4</strain>
    </source>
</reference>
<accession>A0ABU7SAP3</accession>
<keyword evidence="2" id="KW-1185">Reference proteome</keyword>
<evidence type="ECO:0000313" key="1">
    <source>
        <dbReference type="EMBL" id="MEE6307012.1"/>
    </source>
</evidence>
<dbReference type="RefSeq" id="WP_331207323.1">
    <property type="nucleotide sequence ID" value="NZ_JAZGQL010000005.1"/>
</dbReference>
<dbReference type="Proteomes" id="UP001339911">
    <property type="component" value="Unassembled WGS sequence"/>
</dbReference>
<dbReference type="EMBL" id="JAZGQL010000005">
    <property type="protein sequence ID" value="MEE6307012.1"/>
    <property type="molecule type" value="Genomic_DNA"/>
</dbReference>
<dbReference type="Pfam" id="PF05988">
    <property type="entry name" value="DUF899"/>
    <property type="match status" value="1"/>
</dbReference>
<comment type="caution">
    <text evidence="1">The sequence shown here is derived from an EMBL/GenBank/DDBJ whole genome shotgun (WGS) entry which is preliminary data.</text>
</comment>
<name>A0ABU7SAP3_9ACTN</name>